<evidence type="ECO:0000313" key="2">
    <source>
        <dbReference type="Proteomes" id="UP000029867"/>
    </source>
</evidence>
<evidence type="ECO:0000313" key="1">
    <source>
        <dbReference type="EMBL" id="KGK35073.1"/>
    </source>
</evidence>
<accession>A0A099NQM9</accession>
<organism evidence="1 2">
    <name type="scientific">Pichia kudriavzevii</name>
    <name type="common">Yeast</name>
    <name type="synonym">Issatchenkia orientalis</name>
    <dbReference type="NCBI Taxonomy" id="4909"/>
    <lineage>
        <taxon>Eukaryota</taxon>
        <taxon>Fungi</taxon>
        <taxon>Dikarya</taxon>
        <taxon>Ascomycota</taxon>
        <taxon>Saccharomycotina</taxon>
        <taxon>Pichiomycetes</taxon>
        <taxon>Pichiales</taxon>
        <taxon>Pichiaceae</taxon>
        <taxon>Pichia</taxon>
    </lineage>
</organism>
<dbReference type="HOGENOM" id="CLU_2360020_0_0_1"/>
<dbReference type="AlphaFoldDB" id="A0A099NQM9"/>
<comment type="caution">
    <text evidence="1">The sequence shown here is derived from an EMBL/GenBank/DDBJ whole genome shotgun (WGS) entry which is preliminary data.</text>
</comment>
<name>A0A099NQM9_PICKU</name>
<dbReference type="Proteomes" id="UP000029867">
    <property type="component" value="Unassembled WGS sequence"/>
</dbReference>
<protein>
    <submittedName>
        <fullName evidence="1">Uncharacterized protein</fullName>
    </submittedName>
</protein>
<dbReference type="EMBL" id="JQFK01000996">
    <property type="protein sequence ID" value="KGK35073.1"/>
    <property type="molecule type" value="Genomic_DNA"/>
</dbReference>
<reference evidence="2" key="1">
    <citation type="journal article" date="2014" name="Microb. Cell Fact.">
        <title>Exploiting Issatchenkia orientalis SD108 for succinic acid production.</title>
        <authorList>
            <person name="Xiao H."/>
            <person name="Shao Z."/>
            <person name="Jiang Y."/>
            <person name="Dole S."/>
            <person name="Zhao H."/>
        </authorList>
    </citation>
    <scope>NUCLEOTIDE SEQUENCE [LARGE SCALE GENOMIC DNA]</scope>
    <source>
        <strain evidence="2">SD108</strain>
    </source>
</reference>
<proteinExistence type="predicted"/>
<gene>
    <name evidence="1" type="ORF">JL09_g5777</name>
</gene>
<sequence>MTSSSRGAVAVSLGLKDASESVLFWDIATAGEQDPKFGDSENTQSTKTPCFSTEVYYHQVFSQNALLLKPWKFRSYTYTFKLDSYAGLKYMDKRFQ</sequence>